<feature type="domain" description="PTS EIIB type-4" evidence="8">
    <location>
        <begin position="1"/>
        <end position="165"/>
    </location>
</feature>
<dbReference type="GO" id="GO:0009401">
    <property type="term" value="P:phosphoenolpyruvate-dependent sugar phosphotransferase system"/>
    <property type="evidence" value="ECO:0007669"/>
    <property type="project" value="UniProtKB-KW"/>
</dbReference>
<comment type="subcellular location">
    <subcellularLocation>
        <location evidence="1">Cytoplasm</location>
    </subcellularLocation>
</comment>
<keyword evidence="7" id="KW-0418">Kinase</keyword>
<reference evidence="9 10" key="1">
    <citation type="submission" date="2017-02" db="EMBL/GenBank/DDBJ databases">
        <authorList>
            <person name="Peterson S.W."/>
        </authorList>
    </citation>
    <scope>NUCLEOTIDE SEQUENCE [LARGE SCALE GENOMIC DNA]</scope>
    <source>
        <strain evidence="9 10">M1</strain>
    </source>
</reference>
<proteinExistence type="predicted"/>
<dbReference type="SUPFAM" id="SSF52728">
    <property type="entry name" value="PTS IIb component"/>
    <property type="match status" value="1"/>
</dbReference>
<evidence type="ECO:0000256" key="6">
    <source>
        <dbReference type="ARBA" id="ARBA00022683"/>
    </source>
</evidence>
<evidence type="ECO:0000256" key="1">
    <source>
        <dbReference type="ARBA" id="ARBA00004496"/>
    </source>
</evidence>
<gene>
    <name evidence="9" type="ORF">SAMN02194393_00070</name>
</gene>
<dbReference type="Gene3D" id="3.40.35.10">
    <property type="entry name" value="Phosphotransferase system, sorbose subfamily IIB component"/>
    <property type="match status" value="1"/>
</dbReference>
<organism evidence="9 10">
    <name type="scientific">Maledivibacter halophilus</name>
    <dbReference type="NCBI Taxonomy" id="36842"/>
    <lineage>
        <taxon>Bacteria</taxon>
        <taxon>Bacillati</taxon>
        <taxon>Bacillota</taxon>
        <taxon>Clostridia</taxon>
        <taxon>Peptostreptococcales</taxon>
        <taxon>Caminicellaceae</taxon>
        <taxon>Maledivibacter</taxon>
    </lineage>
</organism>
<keyword evidence="3" id="KW-0963">Cytoplasm</keyword>
<dbReference type="InterPro" id="IPR004720">
    <property type="entry name" value="PTS_IIB_sorbose-sp"/>
</dbReference>
<keyword evidence="2" id="KW-0813">Transport</keyword>
<name>A0A1T5I955_9FIRM</name>
<accession>A0A1T5I955</accession>
<dbReference type="InterPro" id="IPR036667">
    <property type="entry name" value="PTS_IIB_sorbose-sp_sf"/>
</dbReference>
<protein>
    <submittedName>
        <fullName evidence="9">PTS system, mannose-specific IIB component</fullName>
    </submittedName>
</protein>
<dbReference type="EMBL" id="FUZT01000001">
    <property type="protein sequence ID" value="SKC35705.1"/>
    <property type="molecule type" value="Genomic_DNA"/>
</dbReference>
<dbReference type="STRING" id="36842.SAMN02194393_00070"/>
<dbReference type="GO" id="GO:0008982">
    <property type="term" value="F:protein-N(PI)-phosphohistidine-sugar phosphotransferase activity"/>
    <property type="evidence" value="ECO:0007669"/>
    <property type="project" value="InterPro"/>
</dbReference>
<evidence type="ECO:0000256" key="4">
    <source>
        <dbReference type="ARBA" id="ARBA00022597"/>
    </source>
</evidence>
<evidence type="ECO:0000256" key="7">
    <source>
        <dbReference type="ARBA" id="ARBA00022777"/>
    </source>
</evidence>
<evidence type="ECO:0000256" key="3">
    <source>
        <dbReference type="ARBA" id="ARBA00022490"/>
    </source>
</evidence>
<dbReference type="GO" id="GO:0005737">
    <property type="term" value="C:cytoplasm"/>
    <property type="evidence" value="ECO:0007669"/>
    <property type="project" value="UniProtKB-SubCell"/>
</dbReference>
<evidence type="ECO:0000259" key="8">
    <source>
        <dbReference type="PROSITE" id="PS51101"/>
    </source>
</evidence>
<dbReference type="OrthoDB" id="9788818at2"/>
<keyword evidence="10" id="KW-1185">Reference proteome</keyword>
<sequence>MSINIFRCDDRLIHGQCIVKVLNDFHVKRILLVDKFTASNPVIKSVYQMAVPPSVKVEIYSPNEALDKIKEAIGNDESTLLLIKEPKVAVEIFNDVENLKKELNIGPMSNRKQTVKATYFSNLLKEEALAIKELQDMGVRIYFQQTTDQKAIEWNSISKKVLSSFK</sequence>
<dbReference type="Proteomes" id="UP000190285">
    <property type="component" value="Unassembled WGS sequence"/>
</dbReference>
<keyword evidence="6" id="KW-0598">Phosphotransferase system</keyword>
<dbReference type="RefSeq" id="WP_079488494.1">
    <property type="nucleotide sequence ID" value="NZ_FUZT01000001.1"/>
</dbReference>
<dbReference type="GO" id="GO:0016301">
    <property type="term" value="F:kinase activity"/>
    <property type="evidence" value="ECO:0007669"/>
    <property type="project" value="UniProtKB-KW"/>
</dbReference>
<keyword evidence="4" id="KW-0762">Sugar transport</keyword>
<evidence type="ECO:0000313" key="9">
    <source>
        <dbReference type="EMBL" id="SKC35705.1"/>
    </source>
</evidence>
<evidence type="ECO:0000256" key="2">
    <source>
        <dbReference type="ARBA" id="ARBA00022448"/>
    </source>
</evidence>
<dbReference type="Pfam" id="PF03830">
    <property type="entry name" value="PTSIIB_sorb"/>
    <property type="match status" value="1"/>
</dbReference>
<dbReference type="PROSITE" id="PS51101">
    <property type="entry name" value="PTS_EIIB_TYPE_4"/>
    <property type="match status" value="1"/>
</dbReference>
<keyword evidence="5" id="KW-0808">Transferase</keyword>
<evidence type="ECO:0000313" key="10">
    <source>
        <dbReference type="Proteomes" id="UP000190285"/>
    </source>
</evidence>
<dbReference type="AlphaFoldDB" id="A0A1T5I955"/>
<evidence type="ECO:0000256" key="5">
    <source>
        <dbReference type="ARBA" id="ARBA00022679"/>
    </source>
</evidence>